<protein>
    <recommendedName>
        <fullName evidence="2">D-alanyl-D-alanine carboxypeptidase-like core domain-containing protein</fullName>
    </recommendedName>
</protein>
<gene>
    <name evidence="3" type="ORF">HAL01_07540</name>
</gene>
<evidence type="ECO:0000313" key="4">
    <source>
        <dbReference type="Proteomes" id="UP000321400"/>
    </source>
</evidence>
<keyword evidence="1" id="KW-0472">Membrane</keyword>
<dbReference type="OrthoDB" id="9792074at2"/>
<dbReference type="GO" id="GO:0006508">
    <property type="term" value="P:proteolysis"/>
    <property type="evidence" value="ECO:0007669"/>
    <property type="project" value="InterPro"/>
</dbReference>
<proteinExistence type="predicted"/>
<dbReference type="InterPro" id="IPR003709">
    <property type="entry name" value="VanY-like_core_dom"/>
</dbReference>
<dbReference type="STRING" id="442899.SAMN05720591_10417"/>
<accession>A0A511X046</accession>
<sequence length="241" mass="28082">MNKRTNNTKKRLRNFIFLSTFTLIISVAIFAYGAINGQILPNDYNEPFIFNVDNLDDNEWELTLVNKWNPISKEENIELIELSNGEMVDERIYPDLQQMFDDARNSGVYMTVVSGYRTNEKQQSIYNNKLKEYKAQFMTDKKAKEETEHWVALPGTSEHELGLAVDINADGIQSAGQEVYSWLAQNAHKYGFIYRYPEDKIHITGISNEPWHYRYVGKEAATEMFENGMVLEEYVGEYQKK</sequence>
<dbReference type="Proteomes" id="UP000321400">
    <property type="component" value="Unassembled WGS sequence"/>
</dbReference>
<reference evidence="3 4" key="1">
    <citation type="submission" date="2019-07" db="EMBL/GenBank/DDBJ databases">
        <title>Whole genome shotgun sequence of Halolactibacillus alkaliphilus NBRC 103919.</title>
        <authorList>
            <person name="Hosoyama A."/>
            <person name="Uohara A."/>
            <person name="Ohji S."/>
            <person name="Ichikawa N."/>
        </authorList>
    </citation>
    <scope>NUCLEOTIDE SEQUENCE [LARGE SCALE GENOMIC DNA]</scope>
    <source>
        <strain evidence="3 4">NBRC 103919</strain>
    </source>
</reference>
<keyword evidence="1" id="KW-0812">Transmembrane</keyword>
<evidence type="ECO:0000256" key="1">
    <source>
        <dbReference type="SAM" id="Phobius"/>
    </source>
</evidence>
<keyword evidence="1" id="KW-1133">Transmembrane helix</keyword>
<dbReference type="InterPro" id="IPR052179">
    <property type="entry name" value="DD-CPase-like"/>
</dbReference>
<feature type="transmembrane region" description="Helical" evidence="1">
    <location>
        <begin position="12"/>
        <end position="35"/>
    </location>
</feature>
<dbReference type="PANTHER" id="PTHR34385">
    <property type="entry name" value="D-ALANYL-D-ALANINE CARBOXYPEPTIDASE"/>
    <property type="match status" value="1"/>
</dbReference>
<comment type="caution">
    <text evidence="3">The sequence shown here is derived from an EMBL/GenBank/DDBJ whole genome shotgun (WGS) entry which is preliminary data.</text>
</comment>
<feature type="domain" description="D-alanyl-D-alanine carboxypeptidase-like core" evidence="2">
    <location>
        <begin position="87"/>
        <end position="218"/>
    </location>
</feature>
<dbReference type="SUPFAM" id="SSF55166">
    <property type="entry name" value="Hedgehog/DD-peptidase"/>
    <property type="match status" value="1"/>
</dbReference>
<organism evidence="3 4">
    <name type="scientific">Halolactibacillus alkaliphilus</name>
    <dbReference type="NCBI Taxonomy" id="442899"/>
    <lineage>
        <taxon>Bacteria</taxon>
        <taxon>Bacillati</taxon>
        <taxon>Bacillota</taxon>
        <taxon>Bacilli</taxon>
        <taxon>Bacillales</taxon>
        <taxon>Bacillaceae</taxon>
        <taxon>Halolactibacillus</taxon>
    </lineage>
</organism>
<evidence type="ECO:0000259" key="2">
    <source>
        <dbReference type="Pfam" id="PF02557"/>
    </source>
</evidence>
<evidence type="ECO:0000313" key="3">
    <source>
        <dbReference type="EMBL" id="GEN56290.1"/>
    </source>
</evidence>
<dbReference type="InterPro" id="IPR058193">
    <property type="entry name" value="VanY/YodJ_core_dom"/>
</dbReference>
<dbReference type="PANTHER" id="PTHR34385:SF1">
    <property type="entry name" value="PEPTIDOGLYCAN L-ALANYL-D-GLUTAMATE ENDOPEPTIDASE CWLK"/>
    <property type="match status" value="1"/>
</dbReference>
<dbReference type="Pfam" id="PF02557">
    <property type="entry name" value="VanY"/>
    <property type="match status" value="1"/>
</dbReference>
<dbReference type="CDD" id="cd14852">
    <property type="entry name" value="LD-carboxypeptidase"/>
    <property type="match status" value="1"/>
</dbReference>
<name>A0A511X046_9BACI</name>
<keyword evidence="4" id="KW-1185">Reference proteome</keyword>
<dbReference type="AlphaFoldDB" id="A0A511X046"/>
<dbReference type="Gene3D" id="3.30.1380.10">
    <property type="match status" value="1"/>
</dbReference>
<dbReference type="GO" id="GO:0008233">
    <property type="term" value="F:peptidase activity"/>
    <property type="evidence" value="ECO:0007669"/>
    <property type="project" value="InterPro"/>
</dbReference>
<dbReference type="EMBL" id="BJYE01000006">
    <property type="protein sequence ID" value="GEN56290.1"/>
    <property type="molecule type" value="Genomic_DNA"/>
</dbReference>
<dbReference type="InterPro" id="IPR009045">
    <property type="entry name" value="Zn_M74/Hedgehog-like"/>
</dbReference>